<organism evidence="1">
    <name type="scientific">uncultured marine virus</name>
    <dbReference type="NCBI Taxonomy" id="186617"/>
    <lineage>
        <taxon>Viruses</taxon>
        <taxon>environmental samples</taxon>
    </lineage>
</organism>
<sequence length="72" mass="7266">MTSPSTTPSVNRSTCAVWSPWAFAADTKAACASTTAGGSGVYSAGICGSCPRCLSSIARWLVRSSGSDSSRS</sequence>
<reference evidence="1" key="2">
    <citation type="submission" date="2015-03" db="EMBL/GenBank/DDBJ databases">
        <authorList>
            <person name="Chow C.-E.T."/>
            <person name="Winget D.M."/>
            <person name="White R.A.III."/>
            <person name="Hallam S.J."/>
            <person name="Suttle C.A."/>
        </authorList>
    </citation>
    <scope>NUCLEOTIDE SEQUENCE</scope>
    <source>
        <strain evidence="1">Oxic1_6</strain>
    </source>
</reference>
<name>A0A0F7LAC1_9VIRU</name>
<evidence type="ECO:0000313" key="1">
    <source>
        <dbReference type="EMBL" id="AKH48031.1"/>
    </source>
</evidence>
<dbReference type="EMBL" id="KR029601">
    <property type="protein sequence ID" value="AKH48031.1"/>
    <property type="molecule type" value="Genomic_DNA"/>
</dbReference>
<reference evidence="1" key="1">
    <citation type="journal article" date="2015" name="Front. Microbiol.">
        <title>Combining genomic sequencing methods to explore viral diversity and reveal potential virus-host interactions.</title>
        <authorList>
            <person name="Chow C.E."/>
            <person name="Winget D.M."/>
            <person name="White R.A.III."/>
            <person name="Hallam S.J."/>
            <person name="Suttle C.A."/>
        </authorList>
    </citation>
    <scope>NUCLEOTIDE SEQUENCE</scope>
    <source>
        <strain evidence="1">Oxic1_6</strain>
    </source>
</reference>
<protein>
    <submittedName>
        <fullName evidence="1">Uncharacterized protein</fullName>
    </submittedName>
</protein>
<accession>A0A0F7LAC1</accession>
<proteinExistence type="predicted"/>